<keyword evidence="3" id="KW-1185">Reference proteome</keyword>
<evidence type="ECO:0000313" key="3">
    <source>
        <dbReference type="Proteomes" id="UP000298030"/>
    </source>
</evidence>
<organism evidence="2 3">
    <name type="scientific">Coprinellus micaceus</name>
    <name type="common">Glistening ink-cap mushroom</name>
    <name type="synonym">Coprinus micaceus</name>
    <dbReference type="NCBI Taxonomy" id="71717"/>
    <lineage>
        <taxon>Eukaryota</taxon>
        <taxon>Fungi</taxon>
        <taxon>Dikarya</taxon>
        <taxon>Basidiomycota</taxon>
        <taxon>Agaricomycotina</taxon>
        <taxon>Agaricomycetes</taxon>
        <taxon>Agaricomycetidae</taxon>
        <taxon>Agaricales</taxon>
        <taxon>Agaricineae</taxon>
        <taxon>Psathyrellaceae</taxon>
        <taxon>Coprinellus</taxon>
    </lineage>
</organism>
<feature type="region of interest" description="Disordered" evidence="1">
    <location>
        <begin position="75"/>
        <end position="128"/>
    </location>
</feature>
<reference evidence="2 3" key="1">
    <citation type="journal article" date="2019" name="Nat. Ecol. Evol.">
        <title>Megaphylogeny resolves global patterns of mushroom evolution.</title>
        <authorList>
            <person name="Varga T."/>
            <person name="Krizsan K."/>
            <person name="Foldi C."/>
            <person name="Dima B."/>
            <person name="Sanchez-Garcia M."/>
            <person name="Sanchez-Ramirez S."/>
            <person name="Szollosi G.J."/>
            <person name="Szarkandi J.G."/>
            <person name="Papp V."/>
            <person name="Albert L."/>
            <person name="Andreopoulos W."/>
            <person name="Angelini C."/>
            <person name="Antonin V."/>
            <person name="Barry K.W."/>
            <person name="Bougher N.L."/>
            <person name="Buchanan P."/>
            <person name="Buyck B."/>
            <person name="Bense V."/>
            <person name="Catcheside P."/>
            <person name="Chovatia M."/>
            <person name="Cooper J."/>
            <person name="Damon W."/>
            <person name="Desjardin D."/>
            <person name="Finy P."/>
            <person name="Geml J."/>
            <person name="Haridas S."/>
            <person name="Hughes K."/>
            <person name="Justo A."/>
            <person name="Karasinski D."/>
            <person name="Kautmanova I."/>
            <person name="Kiss B."/>
            <person name="Kocsube S."/>
            <person name="Kotiranta H."/>
            <person name="LaButti K.M."/>
            <person name="Lechner B.E."/>
            <person name="Liimatainen K."/>
            <person name="Lipzen A."/>
            <person name="Lukacs Z."/>
            <person name="Mihaltcheva S."/>
            <person name="Morgado L.N."/>
            <person name="Niskanen T."/>
            <person name="Noordeloos M.E."/>
            <person name="Ohm R.A."/>
            <person name="Ortiz-Santana B."/>
            <person name="Ovrebo C."/>
            <person name="Racz N."/>
            <person name="Riley R."/>
            <person name="Savchenko A."/>
            <person name="Shiryaev A."/>
            <person name="Soop K."/>
            <person name="Spirin V."/>
            <person name="Szebenyi C."/>
            <person name="Tomsovsky M."/>
            <person name="Tulloss R.E."/>
            <person name="Uehling J."/>
            <person name="Grigoriev I.V."/>
            <person name="Vagvolgyi C."/>
            <person name="Papp T."/>
            <person name="Martin F.M."/>
            <person name="Miettinen O."/>
            <person name="Hibbett D.S."/>
            <person name="Nagy L.G."/>
        </authorList>
    </citation>
    <scope>NUCLEOTIDE SEQUENCE [LARGE SCALE GENOMIC DNA]</scope>
    <source>
        <strain evidence="2 3">FP101781</strain>
    </source>
</reference>
<comment type="caution">
    <text evidence="2">The sequence shown here is derived from an EMBL/GenBank/DDBJ whole genome shotgun (WGS) entry which is preliminary data.</text>
</comment>
<sequence>MGTKPHRSMALNDPVLAAKDYINTLLREAASDLRTNNRDLRLILGIMEKDVARLQTSLEHLEKRNEQLEELLDLQDNDTNQSACPRVARNKDSLPSTVTTGAFPLKPPKSNQLRGRRSSVKAHEVRGD</sequence>
<dbReference type="EMBL" id="QPFP01000038">
    <property type="protein sequence ID" value="TEB27679.1"/>
    <property type="molecule type" value="Genomic_DNA"/>
</dbReference>
<protein>
    <submittedName>
        <fullName evidence="2">Uncharacterized protein</fullName>
    </submittedName>
</protein>
<accession>A0A4Y7T2C0</accession>
<dbReference type="AlphaFoldDB" id="A0A4Y7T2C0"/>
<dbReference type="Proteomes" id="UP000298030">
    <property type="component" value="Unassembled WGS sequence"/>
</dbReference>
<evidence type="ECO:0000256" key="1">
    <source>
        <dbReference type="SAM" id="MobiDB-lite"/>
    </source>
</evidence>
<proteinExistence type="predicted"/>
<gene>
    <name evidence="2" type="ORF">FA13DRAFT_1794624</name>
</gene>
<evidence type="ECO:0000313" key="2">
    <source>
        <dbReference type="EMBL" id="TEB27679.1"/>
    </source>
</evidence>
<name>A0A4Y7T2C0_COPMI</name>